<gene>
    <name evidence="3" type="ORF">K7G82_14325</name>
</gene>
<reference evidence="3 4" key="1">
    <citation type="submission" date="2021-08" db="EMBL/GenBank/DDBJ databases">
        <authorList>
            <person name="Tuo L."/>
        </authorList>
    </citation>
    <scope>NUCLEOTIDE SEQUENCE [LARGE SCALE GENOMIC DNA]</scope>
    <source>
        <strain evidence="3 4">JCM 31229</strain>
    </source>
</reference>
<name>A0ABS7PQE8_9SPHN</name>
<feature type="compositionally biased region" description="Basic and acidic residues" evidence="2">
    <location>
        <begin position="93"/>
        <end position="105"/>
    </location>
</feature>
<dbReference type="EMBL" id="JAINVV010000006">
    <property type="protein sequence ID" value="MBY8823476.1"/>
    <property type="molecule type" value="Genomic_DNA"/>
</dbReference>
<feature type="region of interest" description="Disordered" evidence="2">
    <location>
        <begin position="73"/>
        <end position="124"/>
    </location>
</feature>
<accession>A0ABS7PQE8</accession>
<protein>
    <recommendedName>
        <fullName evidence="5">Cell envelope biogenesis protein TolA</fullName>
    </recommendedName>
</protein>
<sequence>MVKLKVFRTPIGFHDAYVAAPSQKAALAAWGADADLFARGVAERVSDPRLAAEPLEKPGEVIRRTRGTAAEHLAALPRDRARRHPEAAVGGRDTTEKSGPAEKPRASIRKSSPRRRPRPSREKLDALERELDALAARQRREMREIAAELARVERQKASLGLRHDRERAALQHKLDRVKSSHERAVRVWRAQL</sequence>
<keyword evidence="1" id="KW-0175">Coiled coil</keyword>
<evidence type="ECO:0000313" key="3">
    <source>
        <dbReference type="EMBL" id="MBY8823476.1"/>
    </source>
</evidence>
<evidence type="ECO:0000256" key="1">
    <source>
        <dbReference type="SAM" id="Coils"/>
    </source>
</evidence>
<dbReference type="Proteomes" id="UP000706039">
    <property type="component" value="Unassembled WGS sequence"/>
</dbReference>
<proteinExistence type="predicted"/>
<dbReference type="RefSeq" id="WP_222990580.1">
    <property type="nucleotide sequence ID" value="NZ_JAINVV010000006.1"/>
</dbReference>
<feature type="coiled-coil region" evidence="1">
    <location>
        <begin position="124"/>
        <end position="162"/>
    </location>
</feature>
<evidence type="ECO:0000256" key="2">
    <source>
        <dbReference type="SAM" id="MobiDB-lite"/>
    </source>
</evidence>
<evidence type="ECO:0008006" key="5">
    <source>
        <dbReference type="Google" id="ProtNLM"/>
    </source>
</evidence>
<keyword evidence="4" id="KW-1185">Reference proteome</keyword>
<comment type="caution">
    <text evidence="3">The sequence shown here is derived from an EMBL/GenBank/DDBJ whole genome shotgun (WGS) entry which is preliminary data.</text>
</comment>
<evidence type="ECO:0000313" key="4">
    <source>
        <dbReference type="Proteomes" id="UP000706039"/>
    </source>
</evidence>
<organism evidence="3 4">
    <name type="scientific">Sphingomonas colocasiae</name>
    <dbReference type="NCBI Taxonomy" id="1848973"/>
    <lineage>
        <taxon>Bacteria</taxon>
        <taxon>Pseudomonadati</taxon>
        <taxon>Pseudomonadota</taxon>
        <taxon>Alphaproteobacteria</taxon>
        <taxon>Sphingomonadales</taxon>
        <taxon>Sphingomonadaceae</taxon>
        <taxon>Sphingomonas</taxon>
    </lineage>
</organism>
<feature type="compositionally biased region" description="Basic residues" evidence="2">
    <location>
        <begin position="106"/>
        <end position="118"/>
    </location>
</feature>